<reference evidence="3 4" key="1">
    <citation type="submission" date="2016-10" db="EMBL/GenBank/DDBJ databases">
        <authorList>
            <person name="de Groot N.N."/>
        </authorList>
    </citation>
    <scope>NUCLEOTIDE SEQUENCE [LARGE SCALE GENOMIC DNA]</scope>
    <source>
        <strain evidence="3 4">CPCC 100156</strain>
    </source>
</reference>
<gene>
    <name evidence="3" type="ORF">SAMN04487779_100438</name>
</gene>
<evidence type="ECO:0000313" key="3">
    <source>
        <dbReference type="EMBL" id="SDD04836.1"/>
    </source>
</evidence>
<evidence type="ECO:0000256" key="2">
    <source>
        <dbReference type="SAM" id="SignalP"/>
    </source>
</evidence>
<feature type="region of interest" description="Disordered" evidence="1">
    <location>
        <begin position="388"/>
        <end position="425"/>
    </location>
</feature>
<evidence type="ECO:0000313" key="4">
    <source>
        <dbReference type="Proteomes" id="UP000198925"/>
    </source>
</evidence>
<keyword evidence="4" id="KW-1185">Reference proteome</keyword>
<proteinExistence type="predicted"/>
<feature type="chain" id="PRO_5011574284" description="Peptidoglycan binding domain-containing protein" evidence="2">
    <location>
        <begin position="25"/>
        <end position="425"/>
    </location>
</feature>
<sequence length="425" mass="46275">MKARKWALGLLAATMACGSSPGLADIVYRFGQAPLFDGRYGPVAVVQTRINEELAGCGKPATITVDGVFGPGTRNALRALATCPGYVPKLANDADARAGSLTTTYWDALIGGERPSVDQRARTLMLTYENTDYTRMEWNFCQSSPLYNPSAGRNVCFSNDPRSYLTWGPNGATGGGGREVQLVLAMVDRTSPMLIDQAFGIEASAIRRTFQLRDRDAQRSLETYLCGVWADASRREAWRQGFNALGRAPDVRAAYDNLYRSSSLDGGKIATFIQAYSDNGLTPTEADYGFFKDRSAHTSPSLGPIRTAISQALAADRSAPRWRIRQAIALNVRPGSQRADRLGRDVAFYIDGAGDRLSQEELSAWQQRGRLRASDAGLADTRPFTDFSAGPALETGIAQPENLTDAERRACPQAVLDTRRPEGRP</sequence>
<name>A0A1G6RLP4_9PROT</name>
<evidence type="ECO:0008006" key="5">
    <source>
        <dbReference type="Google" id="ProtNLM"/>
    </source>
</evidence>
<dbReference type="PROSITE" id="PS51257">
    <property type="entry name" value="PROKAR_LIPOPROTEIN"/>
    <property type="match status" value="1"/>
</dbReference>
<dbReference type="AlphaFoldDB" id="A0A1G6RLP4"/>
<keyword evidence="2" id="KW-0732">Signal</keyword>
<feature type="signal peptide" evidence="2">
    <location>
        <begin position="1"/>
        <end position="24"/>
    </location>
</feature>
<dbReference type="EMBL" id="FMZX01000004">
    <property type="protein sequence ID" value="SDD04836.1"/>
    <property type="molecule type" value="Genomic_DNA"/>
</dbReference>
<dbReference type="Proteomes" id="UP000198925">
    <property type="component" value="Unassembled WGS sequence"/>
</dbReference>
<accession>A0A1G6RLP4</accession>
<protein>
    <recommendedName>
        <fullName evidence="5">Peptidoglycan binding domain-containing protein</fullName>
    </recommendedName>
</protein>
<dbReference type="RefSeq" id="WP_218127910.1">
    <property type="nucleotide sequence ID" value="NZ_FMZX01000004.1"/>
</dbReference>
<organism evidence="3 4">
    <name type="scientific">Belnapia rosea</name>
    <dbReference type="NCBI Taxonomy" id="938405"/>
    <lineage>
        <taxon>Bacteria</taxon>
        <taxon>Pseudomonadati</taxon>
        <taxon>Pseudomonadota</taxon>
        <taxon>Alphaproteobacteria</taxon>
        <taxon>Acetobacterales</taxon>
        <taxon>Roseomonadaceae</taxon>
        <taxon>Belnapia</taxon>
    </lineage>
</organism>
<evidence type="ECO:0000256" key="1">
    <source>
        <dbReference type="SAM" id="MobiDB-lite"/>
    </source>
</evidence>